<sequence>MKGIYKHLSLKYLCRLFGKSRQGWYNLQQHQGQKVLKSTLILEKVRKIRTDLPKLGTLKLRIMLEKHLQDHHLSIGRDAFFELMRDNGMLIKSKRSYTITTNSNHLFKKFPDLVNQGEALMAEEIWVSDITYIRMRSGFAYLSLITDAYSRKIVGYNLSHNLRAEGCIKALQMALNSRIYPQRPLIHHSDRGIQYCCNAYVELLQKNRLHISMTQNGSPYDNAIAERINGILKTEFGLHKTFESFMIAQQNVDQVIEKYNYLRPHFSCGLKTPQLCHLSAHVKPIQENLLTRKVISGKSY</sequence>
<dbReference type="NCBIfam" id="NF033516">
    <property type="entry name" value="transpos_IS3"/>
    <property type="match status" value="1"/>
</dbReference>
<dbReference type="GO" id="GO:0003676">
    <property type="term" value="F:nucleic acid binding"/>
    <property type="evidence" value="ECO:0007669"/>
    <property type="project" value="InterPro"/>
</dbReference>
<evidence type="ECO:0000313" key="3">
    <source>
        <dbReference type="Proteomes" id="UP000537718"/>
    </source>
</evidence>
<dbReference type="InterPro" id="IPR012337">
    <property type="entry name" value="RNaseH-like_sf"/>
</dbReference>
<dbReference type="RefSeq" id="WP_183870332.1">
    <property type="nucleotide sequence ID" value="NZ_JACHCF010000037.1"/>
</dbReference>
<dbReference type="InterPro" id="IPR001584">
    <property type="entry name" value="Integrase_cat-core"/>
</dbReference>
<comment type="caution">
    <text evidence="2">The sequence shown here is derived from an EMBL/GenBank/DDBJ whole genome shotgun (WGS) entry which is preliminary data.</text>
</comment>
<gene>
    <name evidence="2" type="ORF">HDE69_005398</name>
</gene>
<dbReference type="Gene3D" id="3.30.420.10">
    <property type="entry name" value="Ribonuclease H-like superfamily/Ribonuclease H"/>
    <property type="match status" value="1"/>
</dbReference>
<evidence type="ECO:0000313" key="2">
    <source>
        <dbReference type="EMBL" id="MBB5624297.1"/>
    </source>
</evidence>
<dbReference type="SUPFAM" id="SSF53098">
    <property type="entry name" value="Ribonuclease H-like"/>
    <property type="match status" value="1"/>
</dbReference>
<dbReference type="Pfam" id="PF00665">
    <property type="entry name" value="rve"/>
    <property type="match status" value="1"/>
</dbReference>
<dbReference type="EMBL" id="JACHCF010000037">
    <property type="protein sequence ID" value="MBB5624297.1"/>
    <property type="molecule type" value="Genomic_DNA"/>
</dbReference>
<reference evidence="2 3" key="1">
    <citation type="submission" date="2020-08" db="EMBL/GenBank/DDBJ databases">
        <title>Genomic Encyclopedia of Type Strains, Phase IV (KMG-V): Genome sequencing to study the core and pangenomes of soil and plant-associated prokaryotes.</title>
        <authorList>
            <person name="Whitman W."/>
        </authorList>
    </citation>
    <scope>NUCLEOTIDE SEQUENCE [LARGE SCALE GENOMIC DNA]</scope>
    <source>
        <strain evidence="2 3">MP7CTX6</strain>
    </source>
</reference>
<protein>
    <submittedName>
        <fullName evidence="2">Transposase InsO family protein</fullName>
    </submittedName>
</protein>
<organism evidence="2 3">
    <name type="scientific">Pedobacter cryoconitis</name>
    <dbReference type="NCBI Taxonomy" id="188932"/>
    <lineage>
        <taxon>Bacteria</taxon>
        <taxon>Pseudomonadati</taxon>
        <taxon>Bacteroidota</taxon>
        <taxon>Sphingobacteriia</taxon>
        <taxon>Sphingobacteriales</taxon>
        <taxon>Sphingobacteriaceae</taxon>
        <taxon>Pedobacter</taxon>
    </lineage>
</organism>
<feature type="non-terminal residue" evidence="2">
    <location>
        <position position="300"/>
    </location>
</feature>
<dbReference type="InterPro" id="IPR050900">
    <property type="entry name" value="Transposase_IS3/IS150/IS904"/>
</dbReference>
<accession>A0A7W8YYR7</accession>
<name>A0A7W8YYR7_9SPHI</name>
<feature type="domain" description="Integrase catalytic" evidence="1">
    <location>
        <begin position="107"/>
        <end position="281"/>
    </location>
</feature>
<dbReference type="InterPro" id="IPR036397">
    <property type="entry name" value="RNaseH_sf"/>
</dbReference>
<dbReference type="PANTHER" id="PTHR46889:SF5">
    <property type="entry name" value="INTEGRASE PROTEIN"/>
    <property type="match status" value="1"/>
</dbReference>
<dbReference type="Proteomes" id="UP000537718">
    <property type="component" value="Unassembled WGS sequence"/>
</dbReference>
<dbReference type="PROSITE" id="PS50994">
    <property type="entry name" value="INTEGRASE"/>
    <property type="match status" value="1"/>
</dbReference>
<dbReference type="InterPro" id="IPR048020">
    <property type="entry name" value="Transpos_IS3"/>
</dbReference>
<dbReference type="PANTHER" id="PTHR46889">
    <property type="entry name" value="TRANSPOSASE INSF FOR INSERTION SEQUENCE IS3B-RELATED"/>
    <property type="match status" value="1"/>
</dbReference>
<dbReference type="AlphaFoldDB" id="A0A7W8YYR7"/>
<dbReference type="GO" id="GO:0015074">
    <property type="term" value="P:DNA integration"/>
    <property type="evidence" value="ECO:0007669"/>
    <property type="project" value="InterPro"/>
</dbReference>
<proteinExistence type="predicted"/>
<evidence type="ECO:0000259" key="1">
    <source>
        <dbReference type="PROSITE" id="PS50994"/>
    </source>
</evidence>